<dbReference type="Proteomes" id="UP000281406">
    <property type="component" value="Unassembled WGS sequence"/>
</dbReference>
<keyword evidence="3" id="KW-1185">Reference proteome</keyword>
<accession>A0A3N0XMC9</accession>
<evidence type="ECO:0000313" key="3">
    <source>
        <dbReference type="Proteomes" id="UP000281406"/>
    </source>
</evidence>
<organism evidence="2 3">
    <name type="scientific">Anabarilius grahami</name>
    <name type="common">Kanglang fish</name>
    <name type="synonym">Barilius grahami</name>
    <dbReference type="NCBI Taxonomy" id="495550"/>
    <lineage>
        <taxon>Eukaryota</taxon>
        <taxon>Metazoa</taxon>
        <taxon>Chordata</taxon>
        <taxon>Craniata</taxon>
        <taxon>Vertebrata</taxon>
        <taxon>Euteleostomi</taxon>
        <taxon>Actinopterygii</taxon>
        <taxon>Neopterygii</taxon>
        <taxon>Teleostei</taxon>
        <taxon>Ostariophysi</taxon>
        <taxon>Cypriniformes</taxon>
        <taxon>Xenocyprididae</taxon>
        <taxon>Xenocypridinae</taxon>
        <taxon>Xenocypridinae incertae sedis</taxon>
        <taxon>Anabarilius</taxon>
    </lineage>
</organism>
<dbReference type="AlphaFoldDB" id="A0A3N0XMC9"/>
<proteinExistence type="predicted"/>
<reference evidence="2 3" key="1">
    <citation type="submission" date="2018-10" db="EMBL/GenBank/DDBJ databases">
        <title>Genome assembly for a Yunnan-Guizhou Plateau 3E fish, Anabarilius grahami (Regan), and its evolutionary and genetic applications.</title>
        <authorList>
            <person name="Jiang W."/>
        </authorList>
    </citation>
    <scope>NUCLEOTIDE SEQUENCE [LARGE SCALE GENOMIC DNA]</scope>
    <source>
        <strain evidence="2">AG-KIZ</strain>
        <tissue evidence="2">Muscle</tissue>
    </source>
</reference>
<comment type="caution">
    <text evidence="2">The sequence shown here is derived from an EMBL/GenBank/DDBJ whole genome shotgun (WGS) entry which is preliminary data.</text>
</comment>
<evidence type="ECO:0000256" key="1">
    <source>
        <dbReference type="SAM" id="MobiDB-lite"/>
    </source>
</evidence>
<feature type="region of interest" description="Disordered" evidence="1">
    <location>
        <begin position="99"/>
        <end position="118"/>
    </location>
</feature>
<gene>
    <name evidence="2" type="ORF">DPX16_21870</name>
</gene>
<dbReference type="EMBL" id="RJVU01069130">
    <property type="protein sequence ID" value="ROI74321.1"/>
    <property type="molecule type" value="Genomic_DNA"/>
</dbReference>
<name>A0A3N0XMC9_ANAGA</name>
<protein>
    <submittedName>
        <fullName evidence="2">Uncharacterized protein</fullName>
    </submittedName>
</protein>
<evidence type="ECO:0000313" key="2">
    <source>
        <dbReference type="EMBL" id="ROI74321.1"/>
    </source>
</evidence>
<sequence length="118" mass="13765">MFVNWNFVELSVTGTWSLQGRQSRDFMHQEPKPRHRKQKKPFEVFCFPQTVTHHLCDVAVQIFALNKDVSNLTIYFPWVIWLAIGCLTDALRLSLRSNFSSSSPALRVQPDWSSDEDH</sequence>